<keyword evidence="4" id="KW-1185">Reference proteome</keyword>
<reference evidence="3" key="5">
    <citation type="submission" date="2018-04" db="UniProtKB">
        <authorList>
            <consortium name="EnsemblFungi"/>
        </authorList>
    </citation>
    <scope>IDENTIFICATION</scope>
    <source>
        <strain evidence="3">R3-111a-1</strain>
    </source>
</reference>
<feature type="compositionally biased region" description="Acidic residues" evidence="1">
    <location>
        <begin position="1"/>
        <end position="11"/>
    </location>
</feature>
<dbReference type="AlphaFoldDB" id="J3NY61"/>
<evidence type="ECO:0000313" key="2">
    <source>
        <dbReference type="EMBL" id="EJT76295.1"/>
    </source>
</evidence>
<gene>
    <name evidence="3" type="primary">20346673</name>
    <name evidence="2" type="ORF">GGTG_06215</name>
</gene>
<dbReference type="OrthoDB" id="5288318at2759"/>
<reference evidence="2" key="3">
    <citation type="submission" date="2010-09" db="EMBL/GenBank/DDBJ databases">
        <title>Annotation of Gaeumannomyces graminis var. tritici R3-111a-1.</title>
        <authorList>
            <consortium name="The Broad Institute Genome Sequencing Platform"/>
            <person name="Ma L.-J."/>
            <person name="Dead R."/>
            <person name="Young S.K."/>
            <person name="Zeng Q."/>
            <person name="Gargeya S."/>
            <person name="Fitzgerald M."/>
            <person name="Haas B."/>
            <person name="Abouelleil A."/>
            <person name="Alvarado L."/>
            <person name="Arachchi H.M."/>
            <person name="Berlin A."/>
            <person name="Brown A."/>
            <person name="Chapman S.B."/>
            <person name="Chen Z."/>
            <person name="Dunbar C."/>
            <person name="Freedman E."/>
            <person name="Gearin G."/>
            <person name="Gellesch M."/>
            <person name="Goldberg J."/>
            <person name="Griggs A."/>
            <person name="Gujja S."/>
            <person name="Heiman D."/>
            <person name="Howarth C."/>
            <person name="Larson L."/>
            <person name="Lui A."/>
            <person name="MacDonald P.J.P."/>
            <person name="Mehta T."/>
            <person name="Montmayeur A."/>
            <person name="Murphy C."/>
            <person name="Neiman D."/>
            <person name="Pearson M."/>
            <person name="Priest M."/>
            <person name="Roberts A."/>
            <person name="Saif S."/>
            <person name="Shea T."/>
            <person name="Shenoy N."/>
            <person name="Sisk P."/>
            <person name="Stolte C."/>
            <person name="Sykes S."/>
            <person name="Yandava C."/>
            <person name="Wortman J."/>
            <person name="Nusbaum C."/>
            <person name="Birren B."/>
        </authorList>
    </citation>
    <scope>NUCLEOTIDE SEQUENCE</scope>
    <source>
        <strain evidence="2">R3-111a-1</strain>
    </source>
</reference>
<dbReference type="EnsemblFungi" id="EJT76295">
    <property type="protein sequence ID" value="EJT76295"/>
    <property type="gene ID" value="GGTG_06215"/>
</dbReference>
<feature type="compositionally biased region" description="Low complexity" evidence="1">
    <location>
        <begin position="332"/>
        <end position="344"/>
    </location>
</feature>
<accession>J3NY61</accession>
<reference evidence="2" key="2">
    <citation type="submission" date="2010-07" db="EMBL/GenBank/DDBJ databases">
        <authorList>
            <consortium name="The Broad Institute Genome Sequencing Platform"/>
            <consortium name="Broad Institute Genome Sequencing Center for Infectious Disease"/>
            <person name="Ma L.-J."/>
            <person name="Dead R."/>
            <person name="Young S."/>
            <person name="Zeng Q."/>
            <person name="Koehrsen M."/>
            <person name="Alvarado L."/>
            <person name="Berlin A."/>
            <person name="Chapman S.B."/>
            <person name="Chen Z."/>
            <person name="Freedman E."/>
            <person name="Gellesch M."/>
            <person name="Goldberg J."/>
            <person name="Griggs A."/>
            <person name="Gujja S."/>
            <person name="Heilman E.R."/>
            <person name="Heiman D."/>
            <person name="Hepburn T."/>
            <person name="Howarth C."/>
            <person name="Jen D."/>
            <person name="Larson L."/>
            <person name="Mehta T."/>
            <person name="Neiman D."/>
            <person name="Pearson M."/>
            <person name="Roberts A."/>
            <person name="Saif S."/>
            <person name="Shea T."/>
            <person name="Shenoy N."/>
            <person name="Sisk P."/>
            <person name="Stolte C."/>
            <person name="Sykes S."/>
            <person name="Walk T."/>
            <person name="White J."/>
            <person name="Yandava C."/>
            <person name="Haas B."/>
            <person name="Nusbaum C."/>
            <person name="Birren B."/>
        </authorList>
    </citation>
    <scope>NUCLEOTIDE SEQUENCE</scope>
    <source>
        <strain evidence="2">R3-111a-1</strain>
    </source>
</reference>
<feature type="region of interest" description="Disordered" evidence="1">
    <location>
        <begin position="328"/>
        <end position="374"/>
    </location>
</feature>
<dbReference type="VEuPathDB" id="FungiDB:GGTG_06215"/>
<proteinExistence type="predicted"/>
<dbReference type="EMBL" id="GL385397">
    <property type="protein sequence ID" value="EJT76295.1"/>
    <property type="molecule type" value="Genomic_DNA"/>
</dbReference>
<dbReference type="STRING" id="644352.J3NY61"/>
<evidence type="ECO:0000313" key="4">
    <source>
        <dbReference type="Proteomes" id="UP000006039"/>
    </source>
</evidence>
<feature type="region of interest" description="Disordered" evidence="1">
    <location>
        <begin position="1"/>
        <end position="53"/>
    </location>
</feature>
<evidence type="ECO:0000313" key="3">
    <source>
        <dbReference type="EnsemblFungi" id="EJT76295"/>
    </source>
</evidence>
<name>J3NY61_GAET3</name>
<sequence>MAVFVDLEDGPDQPQDFQHGKPVWKPEPEDRPPRPPSPMPESESGAGQAVMAGNPNLNSVTEALGCYPIIVVIAASLDLNSIDSLARTCRQARSALIQYRSSLIKSSLRCFNEPLPVDPEQTLRYRARAGNWYYMEDTSRTSYGGKPGDCARDLVGECHKCGQVVCRNCAIKPPAPIVLRDRHRRLCNTCTKAPITELVKPPLDPTTPLASPAMQSKICRCEGGVWLCQTCGRSIRGADHEYKGLWRWRGQYGEVLGGVGTGIGDGDRGVPCGREDECLGAKECEHETDCEAADAAAADTYFAQQQQQSQAAAAAATNPLLLLQSPVATWPNSNHHNNNNNNNNGGSGMATPDSSSLSSRRHTPSPGYARHEIEGIGGVVKTKLVRMVRVGAGVPEWQDEKPASRGGGEALAREVAGRVRSWCGWCARVIPGRDDLARDAARLLPEEEEEGQGQGQGRLGKAGGEGKGGEGRGGSAALGSSSVSTAPSFSSTVALRGR</sequence>
<dbReference type="GeneID" id="20346673"/>
<feature type="compositionally biased region" description="Gly residues" evidence="1">
    <location>
        <begin position="452"/>
        <end position="476"/>
    </location>
</feature>
<dbReference type="eggNOG" id="ENOG502SI13">
    <property type="taxonomic scope" value="Eukaryota"/>
</dbReference>
<dbReference type="RefSeq" id="XP_009222294.1">
    <property type="nucleotide sequence ID" value="XM_009224030.1"/>
</dbReference>
<reference evidence="4" key="1">
    <citation type="submission" date="2010-07" db="EMBL/GenBank/DDBJ databases">
        <title>The genome sequence of Gaeumannomyces graminis var. tritici strain R3-111a-1.</title>
        <authorList>
            <consortium name="The Broad Institute Genome Sequencing Platform"/>
            <person name="Ma L.-J."/>
            <person name="Dead R."/>
            <person name="Young S."/>
            <person name="Zeng Q."/>
            <person name="Koehrsen M."/>
            <person name="Alvarado L."/>
            <person name="Berlin A."/>
            <person name="Chapman S.B."/>
            <person name="Chen Z."/>
            <person name="Freedman E."/>
            <person name="Gellesch M."/>
            <person name="Goldberg J."/>
            <person name="Griggs A."/>
            <person name="Gujja S."/>
            <person name="Heilman E.R."/>
            <person name="Heiman D."/>
            <person name="Hepburn T."/>
            <person name="Howarth C."/>
            <person name="Jen D."/>
            <person name="Larson L."/>
            <person name="Mehta T."/>
            <person name="Neiman D."/>
            <person name="Pearson M."/>
            <person name="Roberts A."/>
            <person name="Saif S."/>
            <person name="Shea T."/>
            <person name="Shenoy N."/>
            <person name="Sisk P."/>
            <person name="Stolte C."/>
            <person name="Sykes S."/>
            <person name="Walk T."/>
            <person name="White J."/>
            <person name="Yandava C."/>
            <person name="Haas B."/>
            <person name="Nusbaum C."/>
            <person name="Birren B."/>
        </authorList>
    </citation>
    <scope>NUCLEOTIDE SEQUENCE [LARGE SCALE GENOMIC DNA]</scope>
    <source>
        <strain evidence="4">R3-111a-1</strain>
    </source>
</reference>
<dbReference type="Proteomes" id="UP000006039">
    <property type="component" value="Unassembled WGS sequence"/>
</dbReference>
<organism evidence="2">
    <name type="scientific">Gaeumannomyces tritici (strain R3-111a-1)</name>
    <name type="common">Wheat and barley take-all root rot fungus</name>
    <name type="synonym">Gaeumannomyces graminis var. tritici</name>
    <dbReference type="NCBI Taxonomy" id="644352"/>
    <lineage>
        <taxon>Eukaryota</taxon>
        <taxon>Fungi</taxon>
        <taxon>Dikarya</taxon>
        <taxon>Ascomycota</taxon>
        <taxon>Pezizomycotina</taxon>
        <taxon>Sordariomycetes</taxon>
        <taxon>Sordariomycetidae</taxon>
        <taxon>Magnaporthales</taxon>
        <taxon>Magnaporthaceae</taxon>
        <taxon>Gaeumannomyces</taxon>
    </lineage>
</organism>
<evidence type="ECO:0000256" key="1">
    <source>
        <dbReference type="SAM" id="MobiDB-lite"/>
    </source>
</evidence>
<feature type="compositionally biased region" description="Basic and acidic residues" evidence="1">
    <location>
        <begin position="24"/>
        <end position="33"/>
    </location>
</feature>
<feature type="region of interest" description="Disordered" evidence="1">
    <location>
        <begin position="445"/>
        <end position="498"/>
    </location>
</feature>
<protein>
    <submittedName>
        <fullName evidence="2 3">Uncharacterized protein</fullName>
    </submittedName>
</protein>
<reference evidence="3" key="4">
    <citation type="journal article" date="2015" name="G3 (Bethesda)">
        <title>Genome sequences of three phytopathogenic species of the Magnaporthaceae family of fungi.</title>
        <authorList>
            <person name="Okagaki L.H."/>
            <person name="Nunes C.C."/>
            <person name="Sailsbery J."/>
            <person name="Clay B."/>
            <person name="Brown D."/>
            <person name="John T."/>
            <person name="Oh Y."/>
            <person name="Young N."/>
            <person name="Fitzgerald M."/>
            <person name="Haas B.J."/>
            <person name="Zeng Q."/>
            <person name="Young S."/>
            <person name="Adiconis X."/>
            <person name="Fan L."/>
            <person name="Levin J.Z."/>
            <person name="Mitchell T.K."/>
            <person name="Okubara P.A."/>
            <person name="Farman M.L."/>
            <person name="Kohn L.M."/>
            <person name="Birren B."/>
            <person name="Ma L.-J."/>
            <person name="Dean R.A."/>
        </authorList>
    </citation>
    <scope>NUCLEOTIDE SEQUENCE</scope>
    <source>
        <strain evidence="3">R3-111a-1</strain>
    </source>
</reference>
<feature type="compositionally biased region" description="Low complexity" evidence="1">
    <location>
        <begin position="477"/>
        <end position="498"/>
    </location>
</feature>